<proteinExistence type="inferred from homology"/>
<sequence length="330" mass="38352">MLEANNIYLGNCLDVMKKIDDKSVDMILCDLPYGTTACEWDTVIPFEPLWKEYKRIIKLDGVIVLFGDQPFTSELVCSNINWYSHSWIWDKNNSSNYTLAKVQPLKTTEDIIVFKRPNNNDLESFTELKNIFKKIMKQIGKSKKQIIDDLGHGLDHCFRVNSLQWGLPTEENYIKMINLYNLINVPSYSRLKNMYENEFRNRYNPQGVIAFNKTTKRGSSAKHFGNNSKLNIENMQEFTNYPRNILKFIKTKDDKGLHPAQKPVALLEYLIKTYTNSSETVLDNCMGAGSTGVACININRSFIGIEKHEQFYEIAKKRIEETYHKIKNKK</sequence>
<dbReference type="PRINTS" id="PR00508">
    <property type="entry name" value="S21N4MTFRASE"/>
</dbReference>
<organism evidence="8 9">
    <name type="scientific">Clostridium botulinum</name>
    <dbReference type="NCBI Taxonomy" id="1491"/>
    <lineage>
        <taxon>Bacteria</taxon>
        <taxon>Bacillati</taxon>
        <taxon>Bacillota</taxon>
        <taxon>Clostridia</taxon>
        <taxon>Eubacteriales</taxon>
        <taxon>Clostridiaceae</taxon>
        <taxon>Clostridium</taxon>
    </lineage>
</organism>
<keyword evidence="2" id="KW-0808">Transferase</keyword>
<evidence type="ECO:0000313" key="8">
    <source>
        <dbReference type="EMBL" id="QRI54056.1"/>
    </source>
</evidence>
<dbReference type="Gene3D" id="3.40.50.150">
    <property type="entry name" value="Vaccinia Virus protein VP39"/>
    <property type="match status" value="2"/>
</dbReference>
<evidence type="ECO:0000313" key="6">
    <source>
        <dbReference type="EMBL" id="QRI52159.1"/>
    </source>
</evidence>
<feature type="domain" description="DNA methylase N-4/N-6" evidence="5">
    <location>
        <begin position="24"/>
        <end position="317"/>
    </location>
</feature>
<evidence type="ECO:0000313" key="9">
    <source>
        <dbReference type="Proteomes" id="UP000663464"/>
    </source>
</evidence>
<evidence type="ECO:0000256" key="2">
    <source>
        <dbReference type="ARBA" id="ARBA00022679"/>
    </source>
</evidence>
<dbReference type="GO" id="GO:0032259">
    <property type="term" value="P:methylation"/>
    <property type="evidence" value="ECO:0007669"/>
    <property type="project" value="UniProtKB-KW"/>
</dbReference>
<keyword evidence="1" id="KW-0489">Methyltransferase</keyword>
<dbReference type="InterPro" id="IPR002941">
    <property type="entry name" value="DNA_methylase_N4/N6"/>
</dbReference>
<dbReference type="SUPFAM" id="SSF53335">
    <property type="entry name" value="S-adenosyl-L-methionine-dependent methyltransferases"/>
    <property type="match status" value="1"/>
</dbReference>
<dbReference type="EMBL" id="CP069280">
    <property type="protein sequence ID" value="QRI54056.1"/>
    <property type="molecule type" value="Genomic_DNA"/>
</dbReference>
<protein>
    <recommendedName>
        <fullName evidence="4">Methyltransferase</fullName>
        <ecNumber evidence="4">2.1.1.-</ecNumber>
    </recommendedName>
</protein>
<dbReference type="RefSeq" id="WP_052117320.1">
    <property type="nucleotide sequence ID" value="NZ_CP069280.1"/>
</dbReference>
<dbReference type="InterPro" id="IPR029063">
    <property type="entry name" value="SAM-dependent_MTases_sf"/>
</dbReference>
<evidence type="ECO:0000256" key="4">
    <source>
        <dbReference type="RuleBase" id="RU362026"/>
    </source>
</evidence>
<evidence type="ECO:0000256" key="3">
    <source>
        <dbReference type="ARBA" id="ARBA00022747"/>
    </source>
</evidence>
<dbReference type="GO" id="GO:0009307">
    <property type="term" value="P:DNA restriction-modification system"/>
    <property type="evidence" value="ECO:0007669"/>
    <property type="project" value="UniProtKB-KW"/>
</dbReference>
<evidence type="ECO:0000256" key="1">
    <source>
        <dbReference type="ARBA" id="ARBA00022603"/>
    </source>
</evidence>
<reference evidence="8 9" key="1">
    <citation type="journal article" date="2014" name="J. Infect. Dis.">
        <title>Molecular characterization of a novel botulinum neurotoxin type H gene.</title>
        <authorList>
            <person name="Dover N."/>
            <person name="Barash J.R."/>
            <person name="Hill K.K."/>
            <person name="Xie G."/>
            <person name="Arnon S.S."/>
        </authorList>
    </citation>
    <scope>NUCLEOTIDE SEQUENCE [LARGE SCALE GENOMIC DNA]</scope>
    <source>
        <strain evidence="8 9">IBCA10-7060</strain>
    </source>
</reference>
<dbReference type="EC" id="2.1.1.-" evidence="4"/>
<name>A0ABD7CLJ5_CLOBO</name>
<dbReference type="EMBL" id="CP069280">
    <property type="protein sequence ID" value="QRI52874.1"/>
    <property type="molecule type" value="Genomic_DNA"/>
</dbReference>
<dbReference type="EMBL" id="CP069280">
    <property type="protein sequence ID" value="QRI52159.1"/>
    <property type="molecule type" value="Genomic_DNA"/>
</dbReference>
<comment type="similarity">
    <text evidence="4">Belongs to the N(4)/N(6)-methyltransferase family.</text>
</comment>
<dbReference type="Proteomes" id="UP000663464">
    <property type="component" value="Chromosome"/>
</dbReference>
<accession>A0ABD7CLJ5</accession>
<evidence type="ECO:0000259" key="5">
    <source>
        <dbReference type="Pfam" id="PF01555"/>
    </source>
</evidence>
<reference evidence="8" key="2">
    <citation type="submission" date="2021-02" db="EMBL/GenBank/DDBJ databases">
        <authorList>
            <person name="Dover N."/>
            <person name="Barash J.R."/>
            <person name="Bell J.M."/>
            <person name="Sylvester M.D."/>
            <person name="Arnon S."/>
        </authorList>
    </citation>
    <scope>NUCLEOTIDE SEQUENCE</scope>
    <source>
        <strain evidence="8">IBCA10-7060</strain>
    </source>
</reference>
<gene>
    <name evidence="8" type="ORF">JQS73_02745</name>
    <name evidence="6" type="ORF">JQS73_11980</name>
    <name evidence="7" type="ORF">JQS73_15780</name>
</gene>
<dbReference type="GO" id="GO:0008168">
    <property type="term" value="F:methyltransferase activity"/>
    <property type="evidence" value="ECO:0007669"/>
    <property type="project" value="UniProtKB-KW"/>
</dbReference>
<dbReference type="Pfam" id="PF01555">
    <property type="entry name" value="N6_N4_Mtase"/>
    <property type="match status" value="1"/>
</dbReference>
<dbReference type="InterPro" id="IPR001091">
    <property type="entry name" value="RM_Methyltransferase"/>
</dbReference>
<keyword evidence="3" id="KW-0680">Restriction system</keyword>
<dbReference type="AlphaFoldDB" id="A0ABD7CLJ5"/>
<evidence type="ECO:0000313" key="7">
    <source>
        <dbReference type="EMBL" id="QRI52874.1"/>
    </source>
</evidence>